<dbReference type="InterPro" id="IPR012334">
    <property type="entry name" value="Pectin_lyas_fold"/>
</dbReference>
<dbReference type="EMBL" id="MU825432">
    <property type="protein sequence ID" value="KAJ7389484.1"/>
    <property type="molecule type" value="Genomic_DNA"/>
</dbReference>
<reference evidence="2" key="1">
    <citation type="submission" date="2023-01" db="EMBL/GenBank/DDBJ databases">
        <title>Genome assembly of the deep-sea coral Lophelia pertusa.</title>
        <authorList>
            <person name="Herrera S."/>
            <person name="Cordes E."/>
        </authorList>
    </citation>
    <scope>NUCLEOTIDE SEQUENCE</scope>
    <source>
        <strain evidence="2">USNM1676648</strain>
        <tissue evidence="2">Polyp</tissue>
    </source>
</reference>
<name>A0A9X0A0N5_9CNID</name>
<comment type="caution">
    <text evidence="2">The sequence shown here is derived from an EMBL/GenBank/DDBJ whole genome shotgun (WGS) entry which is preliminary data.</text>
</comment>
<dbReference type="SUPFAM" id="SSF51126">
    <property type="entry name" value="Pectin lyase-like"/>
    <property type="match status" value="1"/>
</dbReference>
<dbReference type="AlphaFoldDB" id="A0A9X0A0N5"/>
<evidence type="ECO:0000313" key="2">
    <source>
        <dbReference type="EMBL" id="KAJ7389484.1"/>
    </source>
</evidence>
<protein>
    <recommendedName>
        <fullName evidence="4">Right handed beta helix domain-containing protein</fullName>
    </recommendedName>
</protein>
<evidence type="ECO:0000256" key="1">
    <source>
        <dbReference type="SAM" id="SignalP"/>
    </source>
</evidence>
<dbReference type="InterPro" id="IPR011050">
    <property type="entry name" value="Pectin_lyase_fold/virulence"/>
</dbReference>
<dbReference type="PANTHER" id="PTHR36453">
    <property type="entry name" value="SECRETED PROTEIN-RELATED"/>
    <property type="match status" value="1"/>
</dbReference>
<organism evidence="2 3">
    <name type="scientific">Desmophyllum pertusum</name>
    <dbReference type="NCBI Taxonomy" id="174260"/>
    <lineage>
        <taxon>Eukaryota</taxon>
        <taxon>Metazoa</taxon>
        <taxon>Cnidaria</taxon>
        <taxon>Anthozoa</taxon>
        <taxon>Hexacorallia</taxon>
        <taxon>Scleractinia</taxon>
        <taxon>Caryophylliina</taxon>
        <taxon>Caryophylliidae</taxon>
        <taxon>Desmophyllum</taxon>
    </lineage>
</organism>
<dbReference type="OrthoDB" id="5946820at2759"/>
<gene>
    <name evidence="2" type="ORF">OS493_031455</name>
</gene>
<accession>A0A9X0A0N5</accession>
<feature type="signal peptide" evidence="1">
    <location>
        <begin position="1"/>
        <end position="21"/>
    </location>
</feature>
<keyword evidence="3" id="KW-1185">Reference proteome</keyword>
<dbReference type="Proteomes" id="UP001163046">
    <property type="component" value="Unassembled WGS sequence"/>
</dbReference>
<evidence type="ECO:0008006" key="4">
    <source>
        <dbReference type="Google" id="ProtNLM"/>
    </source>
</evidence>
<proteinExistence type="predicted"/>
<sequence>MKGLSLIAAAFLVVLPLCVSGTTYYVDGKNGEDSNNGKSIATAFVTIKTCINALKNPGDECHIRRGRYHESEFQISGKRGSPSQPIIIRGYQNEIPVIDGTIPLPAKAGWKCDNKGIYSAQIEQDIWQLFVDGEMMTNARWPDALWSDKTAFLNKYWAKSAKSSKRGKMVDNGAKNLAGSGLNVAGAMAILNIGSFNTFTAIVKSHTPGQNFFTYDDTFGAIKFKPSHNQYFLEDKLEFLDNAGEWFYDKSTKTVYVKTMDGKSPEGRLRGKVQTYAFTISNCQHLHFKQLTFFATTIKARPTHRRDVINGLSFHSINFNFPSYSKRMLGDTTPPRWTVIQPSRGNSFQLINSTFYGSDGLALEYMGDGVLLQNNLFEYNDWSVANMQTKNGGLGTVISNGENDRFIRNTLRYNGASNGYRPNRRNPLVKLNHIHSSMLGSFAARWSRRSVPERRTDQRYVAKQLGSLEP</sequence>
<feature type="chain" id="PRO_5040865946" description="Right handed beta helix domain-containing protein" evidence="1">
    <location>
        <begin position="22"/>
        <end position="470"/>
    </location>
</feature>
<evidence type="ECO:0000313" key="3">
    <source>
        <dbReference type="Proteomes" id="UP001163046"/>
    </source>
</evidence>
<keyword evidence="1" id="KW-0732">Signal</keyword>
<dbReference type="PANTHER" id="PTHR36453:SF1">
    <property type="entry name" value="RIGHT HANDED BETA HELIX DOMAIN-CONTAINING PROTEIN"/>
    <property type="match status" value="1"/>
</dbReference>
<dbReference type="Gene3D" id="2.160.20.10">
    <property type="entry name" value="Single-stranded right-handed beta-helix, Pectin lyase-like"/>
    <property type="match status" value="1"/>
</dbReference>